<accession>A0A8G0L3U6</accession>
<name>A0A8G0L3U6_9HYPO</name>
<proteinExistence type="predicted"/>
<evidence type="ECO:0000313" key="2">
    <source>
        <dbReference type="Proteomes" id="UP000826661"/>
    </source>
</evidence>
<organism evidence="1 2">
    <name type="scientific">Trichoderma simmonsii</name>
    <dbReference type="NCBI Taxonomy" id="1491479"/>
    <lineage>
        <taxon>Eukaryota</taxon>
        <taxon>Fungi</taxon>
        <taxon>Dikarya</taxon>
        <taxon>Ascomycota</taxon>
        <taxon>Pezizomycotina</taxon>
        <taxon>Sordariomycetes</taxon>
        <taxon>Hypocreomycetidae</taxon>
        <taxon>Hypocreales</taxon>
        <taxon>Hypocreaceae</taxon>
        <taxon>Trichoderma</taxon>
    </lineage>
</organism>
<gene>
    <name evidence="1" type="ORF">H0G86_001011</name>
</gene>
<reference evidence="1 2" key="1">
    <citation type="journal article" date="2021" name="BMC Genomics">
        <title>Telomere-to-telomere genome assembly of asparaginase-producing Trichoderma simmonsii.</title>
        <authorList>
            <person name="Chung D."/>
            <person name="Kwon Y.M."/>
            <person name="Yang Y."/>
        </authorList>
    </citation>
    <scope>NUCLEOTIDE SEQUENCE [LARGE SCALE GENOMIC DNA]</scope>
    <source>
        <strain evidence="1 2">GH-Sj1</strain>
    </source>
</reference>
<dbReference type="Proteomes" id="UP000826661">
    <property type="component" value="Chromosome I"/>
</dbReference>
<sequence>MLYYIDAWVAAAMAKICPRHSSIHGSLSLETNSAHEWCYLCQGVAQLFSQLLLLIHTPLFPRTLQAFSSLSTFCIPSSRFHLPLSSSPIFTISTTLHSFSLVSAVELQLPIPPNSLFKILHPRLTHTGFAPRGESLGADTLFIKRHA</sequence>
<keyword evidence="2" id="KW-1185">Reference proteome</keyword>
<evidence type="ECO:0000313" key="1">
    <source>
        <dbReference type="EMBL" id="QYS93642.1"/>
    </source>
</evidence>
<protein>
    <submittedName>
        <fullName evidence="1">Uncharacterized protein</fullName>
    </submittedName>
</protein>
<dbReference type="EMBL" id="CP075864">
    <property type="protein sequence ID" value="QYS93642.1"/>
    <property type="molecule type" value="Genomic_DNA"/>
</dbReference>
<dbReference type="AlphaFoldDB" id="A0A8G0L3U6"/>